<dbReference type="InterPro" id="IPR011009">
    <property type="entry name" value="Kinase-like_dom_sf"/>
</dbReference>
<evidence type="ECO:0000256" key="1">
    <source>
        <dbReference type="ARBA" id="ARBA00022741"/>
    </source>
</evidence>
<evidence type="ECO:0000256" key="2">
    <source>
        <dbReference type="ARBA" id="ARBA00022840"/>
    </source>
</evidence>
<dbReference type="OrthoDB" id="1163554at2759"/>
<reference evidence="4 5" key="3">
    <citation type="submission" date="2019-11" db="EMBL/GenBank/DDBJ databases">
        <title>A de novo genome assembly of a pear dwarfing rootstock.</title>
        <authorList>
            <person name="Wang F."/>
            <person name="Wang J."/>
            <person name="Li S."/>
            <person name="Zhang Y."/>
            <person name="Fang M."/>
            <person name="Ma L."/>
            <person name="Zhao Y."/>
            <person name="Jiang S."/>
        </authorList>
    </citation>
    <scope>NUCLEOTIDE SEQUENCE [LARGE SCALE GENOMIC DNA]</scope>
    <source>
        <strain evidence="4">S2</strain>
        <tissue evidence="4">Leaf</tissue>
    </source>
</reference>
<evidence type="ECO:0000313" key="5">
    <source>
        <dbReference type="Proteomes" id="UP000327157"/>
    </source>
</evidence>
<dbReference type="GO" id="GO:0004672">
    <property type="term" value="F:protein kinase activity"/>
    <property type="evidence" value="ECO:0007669"/>
    <property type="project" value="InterPro"/>
</dbReference>
<dbReference type="PANTHER" id="PTHR46008">
    <property type="entry name" value="LEAF RUST 10 DISEASE-RESISTANCE LOCUS RECEPTOR-LIKE PROTEIN KINASE-LIKE 1.4"/>
    <property type="match status" value="1"/>
</dbReference>
<dbReference type="SUPFAM" id="SSF56112">
    <property type="entry name" value="Protein kinase-like (PK-like)"/>
    <property type="match status" value="1"/>
</dbReference>
<evidence type="ECO:0000313" key="4">
    <source>
        <dbReference type="EMBL" id="KAB2597156.1"/>
    </source>
</evidence>
<dbReference type="PROSITE" id="PS50011">
    <property type="entry name" value="PROTEIN_KINASE_DOM"/>
    <property type="match status" value="1"/>
</dbReference>
<reference evidence="5" key="2">
    <citation type="submission" date="2019-10" db="EMBL/GenBank/DDBJ databases">
        <title>A de novo genome assembly of a pear dwarfing rootstock.</title>
        <authorList>
            <person name="Wang F."/>
            <person name="Wang J."/>
            <person name="Li S."/>
            <person name="Zhang Y."/>
            <person name="Fang M."/>
            <person name="Ma L."/>
            <person name="Zhao Y."/>
            <person name="Jiang S."/>
        </authorList>
    </citation>
    <scope>NUCLEOTIDE SEQUENCE [LARGE SCALE GENOMIC DNA]</scope>
</reference>
<name>A0A5N5F2B2_9ROSA</name>
<sequence>MKTTTETARALAYFHYWSVIHQDVKTQNILIDLETYTAKVSGFGAPRLLHEEENEVSTLPGKSGSFDPYDVFSFGVVLAELLTSQEVVSFDGPERSLVNVFVCSVQEGCLD</sequence>
<proteinExistence type="predicted"/>
<keyword evidence="4" id="KW-0808">Transferase</keyword>
<comment type="caution">
    <text evidence="4">The sequence shown here is derived from an EMBL/GenBank/DDBJ whole genome shotgun (WGS) entry which is preliminary data.</text>
</comment>
<gene>
    <name evidence="4" type="ORF">D8674_000076</name>
</gene>
<keyword evidence="4" id="KW-0675">Receptor</keyword>
<dbReference type="PANTHER" id="PTHR46008:SF25">
    <property type="entry name" value="PROTEIN KINASE DOMAIN-CONTAINING PROTEIN"/>
    <property type="match status" value="1"/>
</dbReference>
<protein>
    <submittedName>
        <fullName evidence="4">Wall-associated receptor kinase-like 16</fullName>
    </submittedName>
</protein>
<dbReference type="InterPro" id="IPR000719">
    <property type="entry name" value="Prot_kinase_dom"/>
</dbReference>
<keyword evidence="5" id="KW-1185">Reference proteome</keyword>
<dbReference type="Proteomes" id="UP000327157">
    <property type="component" value="Chromosome 1"/>
</dbReference>
<dbReference type="InterPro" id="IPR008271">
    <property type="entry name" value="Ser/Thr_kinase_AS"/>
</dbReference>
<dbReference type="GO" id="GO:0005524">
    <property type="term" value="F:ATP binding"/>
    <property type="evidence" value="ECO:0007669"/>
    <property type="project" value="UniProtKB-KW"/>
</dbReference>
<dbReference type="Gene3D" id="1.10.510.10">
    <property type="entry name" value="Transferase(Phosphotransferase) domain 1"/>
    <property type="match status" value="1"/>
</dbReference>
<dbReference type="AlphaFoldDB" id="A0A5N5F2B2"/>
<keyword evidence="4" id="KW-0418">Kinase</keyword>
<feature type="domain" description="Protein kinase" evidence="3">
    <location>
        <begin position="1"/>
        <end position="111"/>
    </location>
</feature>
<evidence type="ECO:0000259" key="3">
    <source>
        <dbReference type="PROSITE" id="PS50011"/>
    </source>
</evidence>
<dbReference type="PROSITE" id="PS00108">
    <property type="entry name" value="PROTEIN_KINASE_ST"/>
    <property type="match status" value="1"/>
</dbReference>
<dbReference type="EMBL" id="SMOL01000768">
    <property type="protein sequence ID" value="KAB2597156.1"/>
    <property type="molecule type" value="Genomic_DNA"/>
</dbReference>
<keyword evidence="2" id="KW-0067">ATP-binding</keyword>
<accession>A0A5N5F2B2</accession>
<keyword evidence="1" id="KW-0547">Nucleotide-binding</keyword>
<organism evidence="4 5">
    <name type="scientific">Pyrus ussuriensis x Pyrus communis</name>
    <dbReference type="NCBI Taxonomy" id="2448454"/>
    <lineage>
        <taxon>Eukaryota</taxon>
        <taxon>Viridiplantae</taxon>
        <taxon>Streptophyta</taxon>
        <taxon>Embryophyta</taxon>
        <taxon>Tracheophyta</taxon>
        <taxon>Spermatophyta</taxon>
        <taxon>Magnoliopsida</taxon>
        <taxon>eudicotyledons</taxon>
        <taxon>Gunneridae</taxon>
        <taxon>Pentapetalae</taxon>
        <taxon>rosids</taxon>
        <taxon>fabids</taxon>
        <taxon>Rosales</taxon>
        <taxon>Rosaceae</taxon>
        <taxon>Amygdaloideae</taxon>
        <taxon>Maleae</taxon>
        <taxon>Pyrus</taxon>
    </lineage>
</organism>
<reference evidence="4 5" key="1">
    <citation type="submission" date="2019-09" db="EMBL/GenBank/DDBJ databases">
        <authorList>
            <person name="Ou C."/>
        </authorList>
    </citation>
    <scope>NUCLEOTIDE SEQUENCE [LARGE SCALE GENOMIC DNA]</scope>
    <source>
        <strain evidence="4">S2</strain>
        <tissue evidence="4">Leaf</tissue>
    </source>
</reference>
<dbReference type="Pfam" id="PF00069">
    <property type="entry name" value="Pkinase"/>
    <property type="match status" value="1"/>
</dbReference>